<dbReference type="Proteomes" id="UP000503278">
    <property type="component" value="Chromosome"/>
</dbReference>
<evidence type="ECO:0000313" key="2">
    <source>
        <dbReference type="Proteomes" id="UP000503278"/>
    </source>
</evidence>
<dbReference type="RefSeq" id="WP_169606967.1">
    <property type="nucleotide sequence ID" value="NZ_CP051682.1"/>
</dbReference>
<evidence type="ECO:0000313" key="1">
    <source>
        <dbReference type="EMBL" id="QJD95961.1"/>
    </source>
</evidence>
<dbReference type="EMBL" id="CP051682">
    <property type="protein sequence ID" value="QJD95961.1"/>
    <property type="molecule type" value="Genomic_DNA"/>
</dbReference>
<reference evidence="1 2" key="1">
    <citation type="submission" date="2020-04" db="EMBL/GenBank/DDBJ databases">
        <title>Genome sequencing of novel species.</title>
        <authorList>
            <person name="Heo J."/>
            <person name="Kim S.-J."/>
            <person name="Kim J.-S."/>
            <person name="Hong S.-B."/>
            <person name="Kwon S.-W."/>
        </authorList>
    </citation>
    <scope>NUCLEOTIDE SEQUENCE [LARGE SCALE GENOMIC DNA]</scope>
    <source>
        <strain evidence="1 2">F39-2</strain>
    </source>
</reference>
<sequence>MELPLINPLSRLIVAATQLGSLNTLVTAGLVDPYLSKRSAYQLYGRQKVQGWIKAGLISVSTPRKGLDRLTLEVLECGSQVNDCLQELQQASNSPTPTVSS</sequence>
<accession>A0A7L5DYU5</accession>
<dbReference type="KEGG" id="mrob:HH214_08770"/>
<proteinExistence type="predicted"/>
<keyword evidence="2" id="KW-1185">Reference proteome</keyword>
<dbReference type="AlphaFoldDB" id="A0A7L5DYU5"/>
<protein>
    <submittedName>
        <fullName evidence="1">Uncharacterized protein</fullName>
    </submittedName>
</protein>
<name>A0A7L5DYU5_9SPHI</name>
<gene>
    <name evidence="1" type="ORF">HH214_08770</name>
</gene>
<organism evidence="1 2">
    <name type="scientific">Mucilaginibacter robiniae</name>
    <dbReference type="NCBI Taxonomy" id="2728022"/>
    <lineage>
        <taxon>Bacteria</taxon>
        <taxon>Pseudomonadati</taxon>
        <taxon>Bacteroidota</taxon>
        <taxon>Sphingobacteriia</taxon>
        <taxon>Sphingobacteriales</taxon>
        <taxon>Sphingobacteriaceae</taxon>
        <taxon>Mucilaginibacter</taxon>
    </lineage>
</organism>